<feature type="domain" description="N-acetyltransferase" evidence="4">
    <location>
        <begin position="16"/>
        <end position="160"/>
    </location>
</feature>
<dbReference type="Proteomes" id="UP000256913">
    <property type="component" value="Unassembled WGS sequence"/>
</dbReference>
<protein>
    <submittedName>
        <fullName evidence="5">Ribosomal-protein-alanine N-acetyltransferase</fullName>
    </submittedName>
</protein>
<evidence type="ECO:0000256" key="1">
    <source>
        <dbReference type="ARBA" id="ARBA00022679"/>
    </source>
</evidence>
<dbReference type="InterPro" id="IPR016181">
    <property type="entry name" value="Acyl_CoA_acyltransferase"/>
</dbReference>
<dbReference type="PANTHER" id="PTHR43792:SF8">
    <property type="entry name" value="[RIBOSOMAL PROTEIN US5]-ALANINE N-ACETYLTRANSFERASE"/>
    <property type="match status" value="1"/>
</dbReference>
<dbReference type="GO" id="GO:0008999">
    <property type="term" value="F:protein-N-terminal-alanine acetyltransferase activity"/>
    <property type="evidence" value="ECO:0007669"/>
    <property type="project" value="TreeGrafter"/>
</dbReference>
<accession>A0A3D9ZXS7</accession>
<dbReference type="InterPro" id="IPR051531">
    <property type="entry name" value="N-acetyltransferase"/>
</dbReference>
<evidence type="ECO:0000313" key="6">
    <source>
        <dbReference type="Proteomes" id="UP000256913"/>
    </source>
</evidence>
<dbReference type="AlphaFoldDB" id="A0A3D9ZXS7"/>
<reference evidence="5 6" key="1">
    <citation type="submission" date="2018-08" db="EMBL/GenBank/DDBJ databases">
        <title>Sequencing the genomes of 1000 actinobacteria strains.</title>
        <authorList>
            <person name="Klenk H.-P."/>
        </authorList>
    </citation>
    <scope>NUCLEOTIDE SEQUENCE [LARGE SCALE GENOMIC DNA]</scope>
    <source>
        <strain evidence="5 6">DSM 44099</strain>
    </source>
</reference>
<comment type="similarity">
    <text evidence="3">Belongs to the acetyltransferase family. RimJ subfamily.</text>
</comment>
<evidence type="ECO:0000313" key="5">
    <source>
        <dbReference type="EMBL" id="REG01997.1"/>
    </source>
</evidence>
<name>A0A3D9ZXS7_9ACTN</name>
<comment type="caution">
    <text evidence="5">The sequence shown here is derived from an EMBL/GenBank/DDBJ whole genome shotgun (WGS) entry which is preliminary data.</text>
</comment>
<gene>
    <name evidence="5" type="ORF">DFJ67_8086</name>
</gene>
<evidence type="ECO:0000256" key="2">
    <source>
        <dbReference type="ARBA" id="ARBA00023315"/>
    </source>
</evidence>
<dbReference type="InterPro" id="IPR000182">
    <property type="entry name" value="GNAT_dom"/>
</dbReference>
<evidence type="ECO:0000256" key="3">
    <source>
        <dbReference type="ARBA" id="ARBA00038502"/>
    </source>
</evidence>
<dbReference type="PROSITE" id="PS51186">
    <property type="entry name" value="GNAT"/>
    <property type="match status" value="1"/>
</dbReference>
<dbReference type="Gene3D" id="3.40.630.30">
    <property type="match status" value="1"/>
</dbReference>
<keyword evidence="6" id="KW-1185">Reference proteome</keyword>
<keyword evidence="2" id="KW-0012">Acyltransferase</keyword>
<proteinExistence type="inferred from homology"/>
<dbReference type="EMBL" id="QUMQ01000001">
    <property type="protein sequence ID" value="REG01997.1"/>
    <property type="molecule type" value="Genomic_DNA"/>
</dbReference>
<evidence type="ECO:0000259" key="4">
    <source>
        <dbReference type="PROSITE" id="PS51186"/>
    </source>
</evidence>
<dbReference type="SUPFAM" id="SSF55729">
    <property type="entry name" value="Acyl-CoA N-acyltransferases (Nat)"/>
    <property type="match status" value="1"/>
</dbReference>
<sequence length="167" mass="18113">MPELQRLDAGHATALLRFERENRAYFARFISDRGDDYFAEFDARHATLLAEQAAGEHHLHVLVDEAGDVLGRFNLFDVADGTAELGFRLAEHATGRGVATAAVGQVCELARDSYGLHRLTAVAALTNAGSLGVLRRNDFTPTGEVHMHGKPCLRHIRDLVSPAAAVA</sequence>
<dbReference type="RefSeq" id="WP_116074638.1">
    <property type="nucleotide sequence ID" value="NZ_BONB01000028.1"/>
</dbReference>
<organism evidence="5 6">
    <name type="scientific">Asanoa ferruginea</name>
    <dbReference type="NCBI Taxonomy" id="53367"/>
    <lineage>
        <taxon>Bacteria</taxon>
        <taxon>Bacillati</taxon>
        <taxon>Actinomycetota</taxon>
        <taxon>Actinomycetes</taxon>
        <taxon>Micromonosporales</taxon>
        <taxon>Micromonosporaceae</taxon>
        <taxon>Asanoa</taxon>
    </lineage>
</organism>
<dbReference type="Pfam" id="PF13302">
    <property type="entry name" value="Acetyltransf_3"/>
    <property type="match status" value="1"/>
</dbReference>
<dbReference type="PANTHER" id="PTHR43792">
    <property type="entry name" value="GNAT FAMILY, PUTATIVE (AFU_ORTHOLOGUE AFUA_3G00765)-RELATED-RELATED"/>
    <property type="match status" value="1"/>
</dbReference>
<dbReference type="GO" id="GO:0005737">
    <property type="term" value="C:cytoplasm"/>
    <property type="evidence" value="ECO:0007669"/>
    <property type="project" value="TreeGrafter"/>
</dbReference>
<dbReference type="OrthoDB" id="5125488at2"/>
<keyword evidence="1 5" id="KW-0808">Transferase</keyword>